<evidence type="ECO:0000313" key="1">
    <source>
        <dbReference type="EMBL" id="KAE8262570.1"/>
    </source>
</evidence>
<accession>A0A8X7N358</accession>
<dbReference type="Proteomes" id="UP000078113">
    <property type="component" value="Unassembled WGS sequence"/>
</dbReference>
<dbReference type="PANTHER" id="PTHR43558:SF6">
    <property type="entry name" value="REDUCTASE, PUTATIVE (AFU_ORTHOLOGUE AFUA_3G10540)-RELATED"/>
    <property type="match status" value="1"/>
</dbReference>
<evidence type="ECO:0000313" key="2">
    <source>
        <dbReference type="Proteomes" id="UP000078113"/>
    </source>
</evidence>
<sequence length="212" mass="23654">MEHIKDTIKANTPAFASAYIIESSAGAITFIPRTRETGRKIQVILRGFKNPATVLASFDLDPACTFFDGTEVWISPRAIRAFYTGFTTTTGAISSSFAARIIKYATRGYGVLVRPEDRYADTSELLQQMESILQMKMDLISTDMFNLHWSITGSFHSVFQDIKTHLGTNWTHSFSALATLAEIWKLAYTTANIEALQNEVGSTSHLYGVYEK</sequence>
<protein>
    <submittedName>
        <fullName evidence="1">Uncharacterized protein</fullName>
    </submittedName>
</protein>
<dbReference type="PANTHER" id="PTHR43558">
    <property type="entry name" value="REDUCTASE, PUTATIVE (AFU_ORTHOLOGUE AFUA_3G10540)-RELATED"/>
    <property type="match status" value="1"/>
</dbReference>
<dbReference type="InterPro" id="IPR053354">
    <property type="entry name" value="MGDG_epimerase"/>
</dbReference>
<organism evidence="1 2">
    <name type="scientific">Tilletia walkeri</name>
    <dbReference type="NCBI Taxonomy" id="117179"/>
    <lineage>
        <taxon>Eukaryota</taxon>
        <taxon>Fungi</taxon>
        <taxon>Dikarya</taxon>
        <taxon>Basidiomycota</taxon>
        <taxon>Ustilaginomycotina</taxon>
        <taxon>Exobasidiomycetes</taxon>
        <taxon>Tilletiales</taxon>
        <taxon>Tilletiaceae</taxon>
        <taxon>Tilletia</taxon>
    </lineage>
</organism>
<name>A0A8X7N358_9BASI</name>
<proteinExistence type="predicted"/>
<keyword evidence="2" id="KW-1185">Reference proteome</keyword>
<dbReference type="EMBL" id="LWDG02000768">
    <property type="protein sequence ID" value="KAE8262570.1"/>
    <property type="molecule type" value="Genomic_DNA"/>
</dbReference>
<reference evidence="1" key="1">
    <citation type="submission" date="2016-04" db="EMBL/GenBank/DDBJ databases">
        <authorList>
            <person name="Nguyen H.D."/>
            <person name="Samba Siva P."/>
            <person name="Cullis J."/>
            <person name="Levesque C.A."/>
            <person name="Hambleton S."/>
        </authorList>
    </citation>
    <scope>NUCLEOTIDE SEQUENCE</scope>
    <source>
        <strain evidence="1">DAOMC 236422</strain>
    </source>
</reference>
<dbReference type="AlphaFoldDB" id="A0A8X7N358"/>
<gene>
    <name evidence="1" type="ORF">A4X09_0g7430</name>
</gene>
<reference evidence="1" key="2">
    <citation type="journal article" date="2019" name="IMA Fungus">
        <title>Genome sequencing and comparison of five Tilletia species to identify candidate genes for the detection of regulated species infecting wheat.</title>
        <authorList>
            <person name="Nguyen H.D.T."/>
            <person name="Sultana T."/>
            <person name="Kesanakurti P."/>
            <person name="Hambleton S."/>
        </authorList>
    </citation>
    <scope>NUCLEOTIDE SEQUENCE</scope>
    <source>
        <strain evidence="1">DAOMC 236422</strain>
    </source>
</reference>
<comment type="caution">
    <text evidence="1">The sequence shown here is derived from an EMBL/GenBank/DDBJ whole genome shotgun (WGS) entry which is preliminary data.</text>
</comment>